<name>A0AAV9DHG7_ACOCL</name>
<dbReference type="Pfam" id="PF14365">
    <property type="entry name" value="Neprosin_AP"/>
    <property type="match status" value="1"/>
</dbReference>
<dbReference type="PANTHER" id="PTHR31589:SF110">
    <property type="entry name" value="PROTEIN, PUTATIVE (DUF239)-RELATED"/>
    <property type="match status" value="1"/>
</dbReference>
<keyword evidence="1" id="KW-0472">Membrane</keyword>
<comment type="caution">
    <text evidence="3">The sequence shown here is derived from an EMBL/GenBank/DDBJ whole genome shotgun (WGS) entry which is preliminary data.</text>
</comment>
<evidence type="ECO:0000256" key="1">
    <source>
        <dbReference type="SAM" id="Phobius"/>
    </source>
</evidence>
<dbReference type="Gene3D" id="3.90.1320.10">
    <property type="entry name" value="Outer-capsid protein sigma 3, large lobe"/>
    <property type="match status" value="1"/>
</dbReference>
<accession>A0AAV9DHG7</accession>
<dbReference type="AlphaFoldDB" id="A0AAV9DHG7"/>
<protein>
    <recommendedName>
        <fullName evidence="2">Neprosin PEP catalytic domain-containing protein</fullName>
    </recommendedName>
</protein>
<feature type="transmembrane region" description="Helical" evidence="1">
    <location>
        <begin position="6"/>
        <end position="23"/>
    </location>
</feature>
<dbReference type="Pfam" id="PF03080">
    <property type="entry name" value="Neprosin"/>
    <property type="match status" value="1"/>
</dbReference>
<organism evidence="3 4">
    <name type="scientific">Acorus calamus</name>
    <name type="common">Sweet flag</name>
    <dbReference type="NCBI Taxonomy" id="4465"/>
    <lineage>
        <taxon>Eukaryota</taxon>
        <taxon>Viridiplantae</taxon>
        <taxon>Streptophyta</taxon>
        <taxon>Embryophyta</taxon>
        <taxon>Tracheophyta</taxon>
        <taxon>Spermatophyta</taxon>
        <taxon>Magnoliopsida</taxon>
        <taxon>Liliopsida</taxon>
        <taxon>Acoraceae</taxon>
        <taxon>Acorus</taxon>
    </lineage>
</organism>
<keyword evidence="1" id="KW-1133">Transmembrane helix</keyword>
<evidence type="ECO:0000313" key="3">
    <source>
        <dbReference type="EMBL" id="KAK1300360.1"/>
    </source>
</evidence>
<dbReference type="Proteomes" id="UP001180020">
    <property type="component" value="Unassembled WGS sequence"/>
</dbReference>
<dbReference type="PANTHER" id="PTHR31589">
    <property type="entry name" value="PROTEIN, PUTATIVE (DUF239)-RELATED-RELATED"/>
    <property type="match status" value="1"/>
</dbReference>
<dbReference type="PROSITE" id="PS52045">
    <property type="entry name" value="NEPROSIN_PEP_CD"/>
    <property type="match status" value="1"/>
</dbReference>
<reference evidence="3" key="2">
    <citation type="submission" date="2023-06" db="EMBL/GenBank/DDBJ databases">
        <authorList>
            <person name="Ma L."/>
            <person name="Liu K.-W."/>
            <person name="Li Z."/>
            <person name="Hsiao Y.-Y."/>
            <person name="Qi Y."/>
            <person name="Fu T."/>
            <person name="Tang G."/>
            <person name="Zhang D."/>
            <person name="Sun W.-H."/>
            <person name="Liu D.-K."/>
            <person name="Li Y."/>
            <person name="Chen G.-Z."/>
            <person name="Liu X.-D."/>
            <person name="Liao X.-Y."/>
            <person name="Jiang Y.-T."/>
            <person name="Yu X."/>
            <person name="Hao Y."/>
            <person name="Huang J."/>
            <person name="Zhao X.-W."/>
            <person name="Ke S."/>
            <person name="Chen Y.-Y."/>
            <person name="Wu W.-L."/>
            <person name="Hsu J.-L."/>
            <person name="Lin Y.-F."/>
            <person name="Huang M.-D."/>
            <person name="Li C.-Y."/>
            <person name="Huang L."/>
            <person name="Wang Z.-W."/>
            <person name="Zhao X."/>
            <person name="Zhong W.-Y."/>
            <person name="Peng D.-H."/>
            <person name="Ahmad S."/>
            <person name="Lan S."/>
            <person name="Zhang J.-S."/>
            <person name="Tsai W.-C."/>
            <person name="Van De Peer Y."/>
            <person name="Liu Z.-J."/>
        </authorList>
    </citation>
    <scope>NUCLEOTIDE SEQUENCE</scope>
    <source>
        <strain evidence="3">CP</strain>
        <tissue evidence="3">Leaves</tissue>
    </source>
</reference>
<sequence>MIVGILFMGVLLIIRIAVLVIYCRRQFSRRGGGGGIAVLPNRVADHHPPLTGDNHAVNGRLNKPKEENQKLERQLKMLNKPAIKSIYKEDGDIFDCVDIYKQPSLDHPLLKNHSIQMEPNSYPISTINKSSSTDKFQNIDIEIEGCPKGTIIIRRIRKEELVASQSLTNSFSKSLQTDSNLKLHWAWIQTNINTTRDYYGAKATINVHPLLTGDSQSRLFIYWTADGYKSKGCYNLICPGFVQVSKSISIGTSLPVSTYGGPQKEIILSIFQITQRSDIGQRSSLIGCLKKLKVLYGGE</sequence>
<evidence type="ECO:0000313" key="4">
    <source>
        <dbReference type="Proteomes" id="UP001180020"/>
    </source>
</evidence>
<reference evidence="3" key="1">
    <citation type="journal article" date="2023" name="Nat. Commun.">
        <title>Diploid and tetraploid genomes of Acorus and the evolution of monocots.</title>
        <authorList>
            <person name="Ma L."/>
            <person name="Liu K.W."/>
            <person name="Li Z."/>
            <person name="Hsiao Y.Y."/>
            <person name="Qi Y."/>
            <person name="Fu T."/>
            <person name="Tang G.D."/>
            <person name="Zhang D."/>
            <person name="Sun W.H."/>
            <person name="Liu D.K."/>
            <person name="Li Y."/>
            <person name="Chen G.Z."/>
            <person name="Liu X.D."/>
            <person name="Liao X.Y."/>
            <person name="Jiang Y.T."/>
            <person name="Yu X."/>
            <person name="Hao Y."/>
            <person name="Huang J."/>
            <person name="Zhao X.W."/>
            <person name="Ke S."/>
            <person name="Chen Y.Y."/>
            <person name="Wu W.L."/>
            <person name="Hsu J.L."/>
            <person name="Lin Y.F."/>
            <person name="Huang M.D."/>
            <person name="Li C.Y."/>
            <person name="Huang L."/>
            <person name="Wang Z.W."/>
            <person name="Zhao X."/>
            <person name="Zhong W.Y."/>
            <person name="Peng D.H."/>
            <person name="Ahmad S."/>
            <person name="Lan S."/>
            <person name="Zhang J.S."/>
            <person name="Tsai W.C."/>
            <person name="Van de Peer Y."/>
            <person name="Liu Z.J."/>
        </authorList>
    </citation>
    <scope>NUCLEOTIDE SEQUENCE</scope>
    <source>
        <strain evidence="3">CP</strain>
    </source>
</reference>
<feature type="domain" description="Neprosin PEP catalytic" evidence="2">
    <location>
        <begin position="142"/>
        <end position="299"/>
    </location>
</feature>
<dbReference type="InterPro" id="IPR053168">
    <property type="entry name" value="Glutamic_endopeptidase"/>
</dbReference>
<keyword evidence="1" id="KW-0812">Transmembrane</keyword>
<evidence type="ECO:0000259" key="2">
    <source>
        <dbReference type="PROSITE" id="PS52045"/>
    </source>
</evidence>
<dbReference type="InterPro" id="IPR004314">
    <property type="entry name" value="Neprosin"/>
</dbReference>
<dbReference type="InterPro" id="IPR025521">
    <property type="entry name" value="Neprosin_propep"/>
</dbReference>
<gene>
    <name evidence="3" type="ORF">QJS10_CPB13g00153</name>
</gene>
<proteinExistence type="predicted"/>
<dbReference type="EMBL" id="JAUJYO010000013">
    <property type="protein sequence ID" value="KAK1300360.1"/>
    <property type="molecule type" value="Genomic_DNA"/>
</dbReference>
<keyword evidence="4" id="KW-1185">Reference proteome</keyword>